<gene>
    <name evidence="3" type="ORF">FPE01S_04_02950</name>
</gene>
<dbReference type="InterPro" id="IPR028994">
    <property type="entry name" value="Integrin_alpha_N"/>
</dbReference>
<dbReference type="Proteomes" id="UP000033121">
    <property type="component" value="Unassembled WGS sequence"/>
</dbReference>
<evidence type="ECO:0000259" key="2">
    <source>
        <dbReference type="Pfam" id="PF07593"/>
    </source>
</evidence>
<proteinExistence type="predicted"/>
<keyword evidence="1" id="KW-0732">Signal</keyword>
<accession>A0A0E9N509</accession>
<dbReference type="Gene3D" id="2.130.10.130">
    <property type="entry name" value="Integrin alpha, N-terminal"/>
    <property type="match status" value="3"/>
</dbReference>
<dbReference type="STRING" id="1220578.FPE01S_04_02950"/>
<dbReference type="Pfam" id="PF13517">
    <property type="entry name" value="FG-GAP_3"/>
    <property type="match status" value="4"/>
</dbReference>
<dbReference type="EMBL" id="BBWV01000004">
    <property type="protein sequence ID" value="GAO45052.1"/>
    <property type="molecule type" value="Genomic_DNA"/>
</dbReference>
<dbReference type="PANTHER" id="PTHR16026">
    <property type="entry name" value="CARTILAGE ACIDIC PROTEIN 1"/>
    <property type="match status" value="1"/>
</dbReference>
<dbReference type="AlphaFoldDB" id="A0A0E9N509"/>
<evidence type="ECO:0000313" key="3">
    <source>
        <dbReference type="EMBL" id="GAO45052.1"/>
    </source>
</evidence>
<organism evidence="3 4">
    <name type="scientific">Flavihumibacter petaseus NBRC 106054</name>
    <dbReference type="NCBI Taxonomy" id="1220578"/>
    <lineage>
        <taxon>Bacteria</taxon>
        <taxon>Pseudomonadati</taxon>
        <taxon>Bacteroidota</taxon>
        <taxon>Chitinophagia</taxon>
        <taxon>Chitinophagales</taxon>
        <taxon>Chitinophagaceae</taxon>
        <taxon>Flavihumibacter</taxon>
    </lineage>
</organism>
<dbReference type="InterPro" id="IPR013517">
    <property type="entry name" value="FG-GAP"/>
</dbReference>
<reference evidence="3 4" key="1">
    <citation type="submission" date="2015-04" db="EMBL/GenBank/DDBJ databases">
        <title>Whole genome shotgun sequence of Flavihumibacter petaseus NBRC 106054.</title>
        <authorList>
            <person name="Miyazawa S."/>
            <person name="Hosoyama A."/>
            <person name="Hashimoto M."/>
            <person name="Noguchi M."/>
            <person name="Tsuchikane K."/>
            <person name="Ohji S."/>
            <person name="Yamazoe A."/>
            <person name="Ichikawa N."/>
            <person name="Kimura A."/>
            <person name="Fujita N."/>
        </authorList>
    </citation>
    <scope>NUCLEOTIDE SEQUENCE [LARGE SCALE GENOMIC DNA]</scope>
    <source>
        <strain evidence="3 4">NBRC 106054</strain>
    </source>
</reference>
<feature type="domain" description="ASPIC/UnbV" evidence="2">
    <location>
        <begin position="516"/>
        <end position="581"/>
    </location>
</feature>
<dbReference type="SUPFAM" id="SSF69318">
    <property type="entry name" value="Integrin alpha N-terminal domain"/>
    <property type="match status" value="3"/>
</dbReference>
<sequence length="1095" mass="121715">MLISCRDKSSSNPLFNRVENSGIDFQNKIENTRDFNIFNYRNFYNGSGCAIGDINNDGLADVFFTANMGSNKLYLNKGNFAFQDITDKAGVADAENWSTGVVMVDINHDGWLDIFVCNAGYINGRVPVCKMYVNNRDNTFTDHAAIYGLDNKGGYTTHAAFFDYDLDGDLDCYILNNSFIPVNTLNYANKRDLRAKDWPVADFLKGGGDKLLRNDGGRFTDVSEAAHIYGSLIGFGLGVTVGDVNGDRYPDIYVSNDFFERDYLYINQRDGTFRDELENRVQHISHSSMGADMADINNDGREDIFVTEMLPDNETRLKTTTSFENIDIQRLKQKSGFYNQFMQNTLQVNNGNGQFMETAFYSGVAASDWSWGGLFFDADNDGLTDLYVCNGIFQDVTDQDFIDFFANDIIQKMVLTGKREEVDEVINNMPSRPIANKMFRNKGDVQFEDMASRWGLDEPSFSNGAAYGDLDNDGDLDLVVNNVNAKAFVYRNMQNRNDGNHTISVVLKGKGLNTFAVGSQVRIFQGGKVLSRELIPSRGFQSSVDYKIVIGTGKLPVDSMQVIWPDRSVDTWLHPAVDSTYHLTASAAAKPFVPDAGVPPVLFTRVAGAPFDKHQEDDYIDFYYERNLPVMLSREGPKITAADVNGDGLTDLFIGSAVNQPRMIYLQQANGFVKKEIPAFNLNRGIDDDAVLFFDADHDGDQDLFIGAGGNFITPQPSGLAHRLFLNDGKGNFEWKQNAFPANTENISVAIANDIDGDGDADLFVGGRNVPQQYGNAPNSYIYINDGKGNFSDQTASVSPELVQAGMITGAAWADINQDGRADLVITGEWMSPQVFLNQGGKLVRTKTSLDALQGWWGALVAADLDNDGKTDLVLGNSGKNFYLKPDEKHPIKLWIGDFDQNGQEEKILTRTIDGKDKPVFLKRELTDQIPSLKKQNLKHEQYALKSIQELFPEKVLSKATVRIFNYNASIVAWNDGKGNFSVSELPYPVQLSSVNAIAVKDINGDGKADMVMGGNNLHLQPQFCRLDASEGHLLFNQGNRQWQNNDPAFSGLQLKGEIRGLQFLEFQQRLSLLVTQNDSVPVLLSVQHAKSEKH</sequence>
<name>A0A0E9N509_9BACT</name>
<evidence type="ECO:0000256" key="1">
    <source>
        <dbReference type="ARBA" id="ARBA00022729"/>
    </source>
</evidence>
<comment type="caution">
    <text evidence="3">The sequence shown here is derived from an EMBL/GenBank/DDBJ whole genome shotgun (WGS) entry which is preliminary data.</text>
</comment>
<dbReference type="Pfam" id="PF07593">
    <property type="entry name" value="UnbV_ASPIC"/>
    <property type="match status" value="1"/>
</dbReference>
<dbReference type="InterPro" id="IPR027039">
    <property type="entry name" value="Crtac1"/>
</dbReference>
<keyword evidence="4" id="KW-1185">Reference proteome</keyword>
<dbReference type="InterPro" id="IPR011519">
    <property type="entry name" value="UnbV_ASPIC"/>
</dbReference>
<dbReference type="Pfam" id="PF01839">
    <property type="entry name" value="FG-GAP"/>
    <property type="match status" value="1"/>
</dbReference>
<dbReference type="PANTHER" id="PTHR16026:SF0">
    <property type="entry name" value="CARTILAGE ACIDIC PROTEIN 1"/>
    <property type="match status" value="1"/>
</dbReference>
<evidence type="ECO:0000313" key="4">
    <source>
        <dbReference type="Proteomes" id="UP000033121"/>
    </source>
</evidence>
<protein>
    <recommendedName>
        <fullName evidence="2">ASPIC/UnbV domain-containing protein</fullName>
    </recommendedName>
</protein>